<evidence type="ECO:0000313" key="4">
    <source>
        <dbReference type="Proteomes" id="UP000465112"/>
    </source>
</evidence>
<feature type="region of interest" description="Disordered" evidence="1">
    <location>
        <begin position="321"/>
        <end position="410"/>
    </location>
</feature>
<accession>A0A6A5FQ95</accession>
<dbReference type="PANTHER" id="PTHR34153:SF2">
    <property type="entry name" value="SI:CH211-262H13.3-RELATED"/>
    <property type="match status" value="1"/>
</dbReference>
<reference evidence="3 4" key="1">
    <citation type="submission" date="2019-06" db="EMBL/GenBank/DDBJ databases">
        <title>A chromosome-scale genome assembly of the European perch, Perca fluviatilis.</title>
        <authorList>
            <person name="Roques C."/>
            <person name="Zahm M."/>
            <person name="Cabau C."/>
            <person name="Klopp C."/>
            <person name="Bouchez O."/>
            <person name="Donnadieu C."/>
            <person name="Kuhl H."/>
            <person name="Gislard M."/>
            <person name="Guendouz S."/>
            <person name="Journot L."/>
            <person name="Haffray P."/>
            <person name="Bestin A."/>
            <person name="Morvezen R."/>
            <person name="Feron R."/>
            <person name="Wen M."/>
            <person name="Jouanno E."/>
            <person name="Herpin A."/>
            <person name="Schartl M."/>
            <person name="Postlethwait J."/>
            <person name="Schaerlinger B."/>
            <person name="Chardard D."/>
            <person name="Lecocq T."/>
            <person name="Poncet C."/>
            <person name="Jaffrelo L."/>
            <person name="Lampietro C."/>
            <person name="Guiguen Y."/>
        </authorList>
    </citation>
    <scope>NUCLEOTIDE SEQUENCE [LARGE SCALE GENOMIC DNA]</scope>
    <source>
        <tissue evidence="3">Blood</tissue>
    </source>
</reference>
<feature type="compositionally biased region" description="Polar residues" evidence="1">
    <location>
        <begin position="340"/>
        <end position="349"/>
    </location>
</feature>
<dbReference type="PANTHER" id="PTHR34153">
    <property type="entry name" value="SI:CH211-262H13.3-RELATED-RELATED"/>
    <property type="match status" value="1"/>
</dbReference>
<keyword evidence="4" id="KW-1185">Reference proteome</keyword>
<dbReference type="InterPro" id="IPR032071">
    <property type="entry name" value="DUF4806"/>
</dbReference>
<feature type="domain" description="DUF4806" evidence="2">
    <location>
        <begin position="454"/>
        <end position="528"/>
    </location>
</feature>
<evidence type="ECO:0000313" key="3">
    <source>
        <dbReference type="EMBL" id="KAF1392522.1"/>
    </source>
</evidence>
<dbReference type="EMBL" id="VHII01000003">
    <property type="protein sequence ID" value="KAF1392522.1"/>
    <property type="molecule type" value="Genomic_DNA"/>
</dbReference>
<organism evidence="3 4">
    <name type="scientific">Perca fluviatilis</name>
    <name type="common">European perch</name>
    <dbReference type="NCBI Taxonomy" id="8168"/>
    <lineage>
        <taxon>Eukaryota</taxon>
        <taxon>Metazoa</taxon>
        <taxon>Chordata</taxon>
        <taxon>Craniata</taxon>
        <taxon>Vertebrata</taxon>
        <taxon>Euteleostomi</taxon>
        <taxon>Actinopterygii</taxon>
        <taxon>Neopterygii</taxon>
        <taxon>Teleostei</taxon>
        <taxon>Neoteleostei</taxon>
        <taxon>Acanthomorphata</taxon>
        <taxon>Eupercaria</taxon>
        <taxon>Perciformes</taxon>
        <taxon>Percoidei</taxon>
        <taxon>Percidae</taxon>
        <taxon>Percinae</taxon>
        <taxon>Perca</taxon>
    </lineage>
</organism>
<feature type="compositionally biased region" description="Basic and acidic residues" evidence="1">
    <location>
        <begin position="398"/>
        <end position="410"/>
    </location>
</feature>
<protein>
    <recommendedName>
        <fullName evidence="2">DUF4806 domain-containing protein</fullName>
    </recommendedName>
</protein>
<proteinExistence type="predicted"/>
<dbReference type="Pfam" id="PF16064">
    <property type="entry name" value="DUF4806"/>
    <property type="match status" value="1"/>
</dbReference>
<sequence length="577" mass="66277">MSILLNSDDVLRNEYLGYARDFTVYFVEKSEEIYGKTFAVYNVHSLTHLPDDVEHFQCSLNNVSSFPFENYLQTLKKMVRQSQNPIAQVAKRLTELEKSTKHRRVAKETFTCVSTTLRDGCFLLDNEDFAFVKEKRSDGSLVCDVIHHNDTESFFDDPCDSRLLNIVRVRDLSRAKRQLIMRHKLKRKVVCLPPNRDATNSGCVLRQPPPPSHLLPPVSVGFVMWVRAVWRERNKEEEGVIPKSWVLDNMVHWPPGIDALKAMKEMRKPEEKWRKFPLIKLKLTSVDREECELYNFSTAAEGSGDELAVSKPKRIGKKKTFDDFVEDDEDEDEAIDDTPPNYQLSSEANSSGHGPSLPPPPKKSKSSSTPSSSHQVIGQEHTRETPRHRSRSRIMETPSREREHRSHHREDVFPMEEKKFQKRVLYLLADMRAKLSEAGRFYEPPHSQFHLELIDSVDQLQQLNRQLTSEEKRKLMTAQMSKIGGATLRENVNNVMKRVLTNNLMSIMNMDGTGDKLPFRRMELYKVMIGGIQKSQPGITEASIGSLMANHLRAAPNRRGGTGRRKVTILAITEFVF</sequence>
<dbReference type="AlphaFoldDB" id="A0A6A5FQ95"/>
<comment type="caution">
    <text evidence="3">The sequence shown here is derived from an EMBL/GenBank/DDBJ whole genome shotgun (WGS) entry which is preliminary data.</text>
</comment>
<name>A0A6A5FQ95_PERFL</name>
<evidence type="ECO:0000256" key="1">
    <source>
        <dbReference type="SAM" id="MobiDB-lite"/>
    </source>
</evidence>
<gene>
    <name evidence="3" type="ORF">PFLUV_G00028890</name>
</gene>
<evidence type="ECO:0000259" key="2">
    <source>
        <dbReference type="Pfam" id="PF16064"/>
    </source>
</evidence>
<feature type="compositionally biased region" description="Acidic residues" evidence="1">
    <location>
        <begin position="323"/>
        <end position="336"/>
    </location>
</feature>
<dbReference type="Proteomes" id="UP000465112">
    <property type="component" value="Chromosome 3"/>
</dbReference>